<keyword evidence="4" id="KW-0235">DNA replication</keyword>
<comment type="cofactor">
    <cofactor evidence="1">
        <name>[4Fe-4S] cluster</name>
        <dbReference type="ChEBI" id="CHEBI:49883"/>
    </cofactor>
</comment>
<evidence type="ECO:0000256" key="4">
    <source>
        <dbReference type="ARBA" id="ARBA00022705"/>
    </source>
</evidence>
<organism evidence="9 10">
    <name type="scientific">Candidatus Methanofastidiosum methylothiophilum</name>
    <dbReference type="NCBI Taxonomy" id="1705564"/>
    <lineage>
        <taxon>Archaea</taxon>
        <taxon>Methanobacteriati</taxon>
        <taxon>Methanobacteriota</taxon>
        <taxon>Stenosarchaea group</taxon>
        <taxon>Candidatus Methanofastidiosia</taxon>
        <taxon>Candidatus Methanofastidiosales</taxon>
        <taxon>Candidatus Methanofastidiosaceae</taxon>
        <taxon>Candidatus Methanofastidiosum</taxon>
    </lineage>
</organism>
<dbReference type="EC" id="2.7.7.-" evidence="9"/>
<feature type="domain" description="DNA primase large subunit C-terminal" evidence="8">
    <location>
        <begin position="273"/>
        <end position="484"/>
    </location>
</feature>
<dbReference type="STRING" id="1705564.APG08_00493"/>
<keyword evidence="9" id="KW-0548">Nucleotidyltransferase</keyword>
<evidence type="ECO:0000256" key="1">
    <source>
        <dbReference type="ARBA" id="ARBA00001966"/>
    </source>
</evidence>
<keyword evidence="9" id="KW-0808">Transferase</keyword>
<evidence type="ECO:0000256" key="5">
    <source>
        <dbReference type="ARBA" id="ARBA00022723"/>
    </source>
</evidence>
<evidence type="ECO:0000256" key="6">
    <source>
        <dbReference type="ARBA" id="ARBA00023004"/>
    </source>
</evidence>
<evidence type="ECO:0000256" key="7">
    <source>
        <dbReference type="ARBA" id="ARBA00023014"/>
    </source>
</evidence>
<evidence type="ECO:0000313" key="10">
    <source>
        <dbReference type="Proteomes" id="UP000075398"/>
    </source>
</evidence>
<proteinExistence type="predicted"/>
<dbReference type="GO" id="GO:0051539">
    <property type="term" value="F:4 iron, 4 sulfur cluster binding"/>
    <property type="evidence" value="ECO:0007669"/>
    <property type="project" value="UniProtKB-KW"/>
</dbReference>
<keyword evidence="5" id="KW-0479">Metal-binding</keyword>
<gene>
    <name evidence="9" type="primary">priL</name>
    <name evidence="9" type="ORF">AMQ22_01260</name>
</gene>
<evidence type="ECO:0000256" key="2">
    <source>
        <dbReference type="ARBA" id="ARBA00022485"/>
    </source>
</evidence>
<dbReference type="InterPro" id="IPR058560">
    <property type="entry name" value="DNA_primase_C"/>
</dbReference>
<dbReference type="Proteomes" id="UP000075398">
    <property type="component" value="Unassembled WGS sequence"/>
</dbReference>
<comment type="caution">
    <text evidence="9">The sequence shown here is derived from an EMBL/GenBank/DDBJ whole genome shotgun (WGS) entry which is preliminary data.</text>
</comment>
<accession>A0A150J2Z2</accession>
<dbReference type="GO" id="GO:1990077">
    <property type="term" value="C:primosome complex"/>
    <property type="evidence" value="ECO:0007669"/>
    <property type="project" value="UniProtKB-KW"/>
</dbReference>
<evidence type="ECO:0000313" key="9">
    <source>
        <dbReference type="EMBL" id="KYC51600.1"/>
    </source>
</evidence>
<sequence>MNPLLLNPFREEAKDYLGISFDEVSQDLLDYGINKIKTEVENTKIKKYLLPTGSDQTTDVISFYLFCQALSKRPFSSESRLFASVNSKIYRSRLSEELIVEKDNKHNKDEIIKTVREIIEVIPFRIPDINRILEYRAKKGKGIPIEEPFSLIKEIDLKITDDILRDLEKLGFFKISGESRDPRMFPEYYLIKWTDAETLVQYTDSYILNGYILVDNSKLLNAFMKKMEQRILTYIKGIAEKTKDLKLPIYDEIFREISKISGSLTEIEVQSEELNPEVYPPCVIKALSGVGAGDRNYAITLFLSSFLSYSRILPSTKIFSKDEKPSLNETQINILINEVIPLILSAANKCNPPLLEDQPQEELNIYYHLGFGLSYPTLDNFGRSKWYIPPGCAKVKENAPTLCEPDGFCKMYFYEVTKKEILENIKGNTTGEKILLVLKDRMRTVNEIIQKTGEPEDEVKKQLLAFVKNKTVTARRINNPFMYYLRKKRALKRKADIIR</sequence>
<protein>
    <submittedName>
        <fullName evidence="9">DNA primase large subunit PriL</fullName>
        <ecNumber evidence="9">2.7.7.-</ecNumber>
    </submittedName>
</protein>
<keyword evidence="3" id="KW-0639">Primosome</keyword>
<dbReference type="GO" id="GO:0016779">
    <property type="term" value="F:nucleotidyltransferase activity"/>
    <property type="evidence" value="ECO:0007669"/>
    <property type="project" value="UniProtKB-KW"/>
</dbReference>
<keyword evidence="7" id="KW-0411">Iron-sulfur</keyword>
<dbReference type="EMBL" id="LNGC01000054">
    <property type="protein sequence ID" value="KYC51600.1"/>
    <property type="molecule type" value="Genomic_DNA"/>
</dbReference>
<dbReference type="SUPFAM" id="SSF140914">
    <property type="entry name" value="PriB N-terminal domain-like"/>
    <property type="match status" value="1"/>
</dbReference>
<dbReference type="AlphaFoldDB" id="A0A150J2Z2"/>
<evidence type="ECO:0000259" key="8">
    <source>
        <dbReference type="Pfam" id="PF04104"/>
    </source>
</evidence>
<keyword evidence="6" id="KW-0408">Iron</keyword>
<dbReference type="GO" id="GO:0006269">
    <property type="term" value="P:DNA replication, synthesis of primer"/>
    <property type="evidence" value="ECO:0007669"/>
    <property type="project" value="UniProtKB-KW"/>
</dbReference>
<dbReference type="GO" id="GO:0046872">
    <property type="term" value="F:metal ion binding"/>
    <property type="evidence" value="ECO:0007669"/>
    <property type="project" value="UniProtKB-KW"/>
</dbReference>
<keyword evidence="2" id="KW-0004">4Fe-4S</keyword>
<reference evidence="9 10" key="1">
    <citation type="journal article" date="2016" name="ISME J.">
        <title>Chasing the elusive Euryarchaeota class WSA2: genomes reveal a uniquely fastidious methyl-reducing methanogen.</title>
        <authorList>
            <person name="Nobu M.K."/>
            <person name="Narihiro T."/>
            <person name="Kuroda K."/>
            <person name="Mei R."/>
            <person name="Liu W.T."/>
        </authorList>
    </citation>
    <scope>NUCLEOTIDE SEQUENCE [LARGE SCALE GENOMIC DNA]</scope>
    <source>
        <strain evidence="9">U1lsi0528_Bin055</strain>
    </source>
</reference>
<evidence type="ECO:0000256" key="3">
    <source>
        <dbReference type="ARBA" id="ARBA00022515"/>
    </source>
</evidence>
<name>A0A150J2Z2_9EURY</name>
<dbReference type="Pfam" id="PF04104">
    <property type="entry name" value="DNA_primase_lrg"/>
    <property type="match status" value="1"/>
</dbReference>